<organism evidence="1">
    <name type="scientific">viral metagenome</name>
    <dbReference type="NCBI Taxonomy" id="1070528"/>
    <lineage>
        <taxon>unclassified sequences</taxon>
        <taxon>metagenomes</taxon>
        <taxon>organismal metagenomes</taxon>
    </lineage>
</organism>
<accession>A0A6C0LHK1</accession>
<protein>
    <submittedName>
        <fullName evidence="1">Uncharacterized protein</fullName>
    </submittedName>
</protein>
<dbReference type="EMBL" id="MN740509">
    <property type="protein sequence ID" value="QHU30456.1"/>
    <property type="molecule type" value="Genomic_DNA"/>
</dbReference>
<sequence length="74" mass="8426">MSCGMSIGHVYGIYKMIYDKRMEKYIDKTGYKISDPSAMENVVMGDFLNKVVDKSRLCCRQSIMGHIPIVQDSV</sequence>
<name>A0A6C0LHK1_9ZZZZ</name>
<dbReference type="AlphaFoldDB" id="A0A6C0LHK1"/>
<evidence type="ECO:0000313" key="1">
    <source>
        <dbReference type="EMBL" id="QHU30456.1"/>
    </source>
</evidence>
<reference evidence="1" key="1">
    <citation type="journal article" date="2020" name="Nature">
        <title>Giant virus diversity and host interactions through global metagenomics.</title>
        <authorList>
            <person name="Schulz F."/>
            <person name="Roux S."/>
            <person name="Paez-Espino D."/>
            <person name="Jungbluth S."/>
            <person name="Walsh D.A."/>
            <person name="Denef V.J."/>
            <person name="McMahon K.D."/>
            <person name="Konstantinidis K.T."/>
            <person name="Eloe-Fadrosh E.A."/>
            <person name="Kyrpides N.C."/>
            <person name="Woyke T."/>
        </authorList>
    </citation>
    <scope>NUCLEOTIDE SEQUENCE</scope>
    <source>
        <strain evidence="1">GVMAG-M-3300027833-19</strain>
    </source>
</reference>
<proteinExistence type="predicted"/>